<dbReference type="GO" id="GO:0006694">
    <property type="term" value="P:steroid biosynthetic process"/>
    <property type="evidence" value="ECO:0007669"/>
    <property type="project" value="InterPro"/>
</dbReference>
<dbReference type="EMBL" id="JAWIZZ010000038">
    <property type="protein sequence ID" value="KAK5781235.1"/>
    <property type="molecule type" value="Genomic_DNA"/>
</dbReference>
<evidence type="ECO:0000259" key="3">
    <source>
        <dbReference type="Pfam" id="PF01073"/>
    </source>
</evidence>
<dbReference type="PANTHER" id="PTHR10366">
    <property type="entry name" value="NAD DEPENDENT EPIMERASE/DEHYDRATASE"/>
    <property type="match status" value="1"/>
</dbReference>
<keyword evidence="5" id="KW-1185">Reference proteome</keyword>
<evidence type="ECO:0000256" key="1">
    <source>
        <dbReference type="ARBA" id="ARBA00023002"/>
    </source>
</evidence>
<proteinExistence type="inferred from homology"/>
<gene>
    <name evidence="4" type="ORF">RI543_001635</name>
</gene>
<comment type="similarity">
    <text evidence="2">Belongs to the NAD(P)-dependent epimerase/dehydratase family. Dihydroflavonol-4-reductase subfamily.</text>
</comment>
<dbReference type="SUPFAM" id="SSF51735">
    <property type="entry name" value="NAD(P)-binding Rossmann-fold domains"/>
    <property type="match status" value="1"/>
</dbReference>
<dbReference type="AlphaFoldDB" id="A0AAN7WJ57"/>
<name>A0AAN7WJ57_9SACH</name>
<keyword evidence="1" id="KW-0560">Oxidoreductase</keyword>
<dbReference type="InterPro" id="IPR002225">
    <property type="entry name" value="3Beta_OHSteriod_DH/Estase"/>
</dbReference>
<evidence type="ECO:0000313" key="4">
    <source>
        <dbReference type="EMBL" id="KAK5781235.1"/>
    </source>
</evidence>
<dbReference type="Pfam" id="PF01073">
    <property type="entry name" value="3Beta_HSD"/>
    <property type="match status" value="1"/>
</dbReference>
<protein>
    <recommendedName>
        <fullName evidence="3">3-beta hydroxysteroid dehydrogenase/isomerase domain-containing protein</fullName>
    </recommendedName>
</protein>
<dbReference type="FunFam" id="3.40.50.720:FF:000191">
    <property type="entry name" value="Methylglyoxal reductase (NADPH-dependent)"/>
    <property type="match status" value="1"/>
</dbReference>
<organism evidence="4 5">
    <name type="scientific">Arxiozyma heterogenica</name>
    <dbReference type="NCBI Taxonomy" id="278026"/>
    <lineage>
        <taxon>Eukaryota</taxon>
        <taxon>Fungi</taxon>
        <taxon>Dikarya</taxon>
        <taxon>Ascomycota</taxon>
        <taxon>Saccharomycotina</taxon>
        <taxon>Saccharomycetes</taxon>
        <taxon>Saccharomycetales</taxon>
        <taxon>Saccharomycetaceae</taxon>
        <taxon>Arxiozyma</taxon>
    </lineage>
</organism>
<evidence type="ECO:0000256" key="2">
    <source>
        <dbReference type="ARBA" id="ARBA00023445"/>
    </source>
</evidence>
<feature type="domain" description="3-beta hydroxysteroid dehydrogenase/isomerase" evidence="3">
    <location>
        <begin position="4"/>
        <end position="257"/>
    </location>
</feature>
<accession>A0AAN7WJ57</accession>
<evidence type="ECO:0000313" key="5">
    <source>
        <dbReference type="Proteomes" id="UP001306508"/>
    </source>
</evidence>
<dbReference type="InterPro" id="IPR036291">
    <property type="entry name" value="NAD(P)-bd_dom_sf"/>
</dbReference>
<dbReference type="Proteomes" id="UP001306508">
    <property type="component" value="Unassembled WGS sequence"/>
</dbReference>
<reference evidence="5" key="1">
    <citation type="submission" date="2023-07" db="EMBL/GenBank/DDBJ databases">
        <title>A draft genome of Kazachstania heterogenica Y-27499.</title>
        <authorList>
            <person name="Donic C."/>
            <person name="Kralova J.S."/>
            <person name="Fidel L."/>
            <person name="Ben-Dor S."/>
            <person name="Jung S."/>
        </authorList>
    </citation>
    <scope>NUCLEOTIDE SEQUENCE [LARGE SCALE GENOMIC DNA]</scope>
    <source>
        <strain evidence="5">Y27499</strain>
    </source>
</reference>
<dbReference type="InterPro" id="IPR050425">
    <property type="entry name" value="NAD(P)_dehydrat-like"/>
</dbReference>
<dbReference type="Gene3D" id="3.40.50.720">
    <property type="entry name" value="NAD(P)-binding Rossmann-like Domain"/>
    <property type="match status" value="1"/>
</dbReference>
<dbReference type="GO" id="GO:0016616">
    <property type="term" value="F:oxidoreductase activity, acting on the CH-OH group of donors, NAD or NADP as acceptor"/>
    <property type="evidence" value="ECO:0007669"/>
    <property type="project" value="InterPro"/>
</dbReference>
<dbReference type="PANTHER" id="PTHR10366:SF844">
    <property type="entry name" value="NADPH-DEPENDENT METHYLGLYOXAL REDUCTASE GRE2"/>
    <property type="match status" value="1"/>
</dbReference>
<comment type="caution">
    <text evidence="4">The sequence shown here is derived from an EMBL/GenBank/DDBJ whole genome shotgun (WGS) entry which is preliminary data.</text>
</comment>
<sequence length="344" mass="39042">MSVLVSGCFGFIAKHILHDLLKLNYQIIGTVRSQEEREKLFKQFGNTTNLTLEIVEDISKINAFDQVFQLYGSSIRYVLHTASPYNLEATDFRTELLIPSLNGTKSLLRAIEKYGMGTVKRLVHTSSYAAIMDFETERVQGQIYTENSWNSDDWEKAQECVSRAYNGSKVLAEREVWRFFNEHKNKTELKVTTINPGYVLGPQMFDEDVTEKLNTSCEIVNKLIHAKPNSKLDLSETYGCFINVSDVSKAHILAFQKDKLIGKRLLMSAGRFSTQDILDVLNAEFPILKGKIPVGTPNTGAQHYNFGATVDNSETCHLLGFHFKSFRDTICEMTEQILRVKGKK</sequence>